<keyword evidence="3" id="KW-1185">Reference proteome</keyword>
<protein>
    <submittedName>
        <fullName evidence="2">Uncharacterized protein</fullName>
    </submittedName>
</protein>
<reference evidence="2 3" key="1">
    <citation type="submission" date="2022-12" db="EMBL/GenBank/DDBJ databases">
        <title>Chromosome-scale assembly of the Ensete ventricosum genome.</title>
        <authorList>
            <person name="Dussert Y."/>
            <person name="Stocks J."/>
            <person name="Wendawek A."/>
            <person name="Woldeyes F."/>
            <person name="Nichols R.A."/>
            <person name="Borrell J.S."/>
        </authorList>
    </citation>
    <scope>NUCLEOTIDE SEQUENCE [LARGE SCALE GENOMIC DNA]</scope>
    <source>
        <strain evidence="3">cv. Maze</strain>
        <tissue evidence="2">Seeds</tissue>
    </source>
</reference>
<feature type="compositionally biased region" description="Basic and acidic residues" evidence="1">
    <location>
        <begin position="105"/>
        <end position="114"/>
    </location>
</feature>
<feature type="compositionally biased region" description="Acidic residues" evidence="1">
    <location>
        <begin position="115"/>
        <end position="125"/>
    </location>
</feature>
<feature type="region of interest" description="Disordered" evidence="1">
    <location>
        <begin position="60"/>
        <end position="172"/>
    </location>
</feature>
<comment type="caution">
    <text evidence="2">The sequence shown here is derived from an EMBL/GenBank/DDBJ whole genome shotgun (WGS) entry which is preliminary data.</text>
</comment>
<name>A0AAV8PJL2_ENSVE</name>
<proteinExistence type="predicted"/>
<dbReference type="Proteomes" id="UP001222027">
    <property type="component" value="Unassembled WGS sequence"/>
</dbReference>
<sequence>MNERNRHRNNGDRGLRDEAGLLVEQAEVGGVALVQELLGIMLLARLPHVVDVPEVPRTRVKRAKNVPTPSDPLDAPEESPGHSRRLLFKDHRRACGDYAPGRRTARSDPGHDVEEVGEDGSPTEEEVGRPGRWSSKVTASEMRPRKEAISPVDTVRRRGRSKEAVIAEGDGY</sequence>
<evidence type="ECO:0000313" key="2">
    <source>
        <dbReference type="EMBL" id="KAJ8456121.1"/>
    </source>
</evidence>
<accession>A0AAV8PJL2</accession>
<dbReference type="EMBL" id="JAQQAF010000014">
    <property type="protein sequence ID" value="KAJ8456121.1"/>
    <property type="molecule type" value="Genomic_DNA"/>
</dbReference>
<organism evidence="2 3">
    <name type="scientific">Ensete ventricosum</name>
    <name type="common">Abyssinian banana</name>
    <name type="synonym">Musa ensete</name>
    <dbReference type="NCBI Taxonomy" id="4639"/>
    <lineage>
        <taxon>Eukaryota</taxon>
        <taxon>Viridiplantae</taxon>
        <taxon>Streptophyta</taxon>
        <taxon>Embryophyta</taxon>
        <taxon>Tracheophyta</taxon>
        <taxon>Spermatophyta</taxon>
        <taxon>Magnoliopsida</taxon>
        <taxon>Liliopsida</taxon>
        <taxon>Zingiberales</taxon>
        <taxon>Musaceae</taxon>
        <taxon>Ensete</taxon>
    </lineage>
</organism>
<gene>
    <name evidence="2" type="ORF">OPV22_034778</name>
</gene>
<evidence type="ECO:0000256" key="1">
    <source>
        <dbReference type="SAM" id="MobiDB-lite"/>
    </source>
</evidence>
<dbReference type="AlphaFoldDB" id="A0AAV8PJL2"/>
<evidence type="ECO:0000313" key="3">
    <source>
        <dbReference type="Proteomes" id="UP001222027"/>
    </source>
</evidence>